<dbReference type="eggNOG" id="COG0526">
    <property type="taxonomic scope" value="Bacteria"/>
</dbReference>
<keyword evidence="4" id="KW-1185">Reference proteome</keyword>
<keyword evidence="1" id="KW-0732">Signal</keyword>
<evidence type="ECO:0000313" key="3">
    <source>
        <dbReference type="EMBL" id="AEE12015.1"/>
    </source>
</evidence>
<dbReference type="Pfam" id="PF17127">
    <property type="entry name" value="DUF5106"/>
    <property type="match status" value="1"/>
</dbReference>
<sequence>MSHFLQLISTTILLTLALLSCSATGKQRSQTPSSVEASFGVVDTTHLSEGTTAEPYPMVKIPENIQEPLQRAKYVLEHFFDRWPAETLEQLVDPAAMEQGLVDYLAVYSSMPAGSVSQEDLLRPLKVMRGKALSEALRLYTKYLYESGSPLKNHTYYIQALQWATTSPQVEYVDQVVYKDMLSLVSQNQVGKPATDFAITLAQPAAEGYTFADTTLYALRDKPKVVIFYTPGCDRCTHLLAEVSHDQILQRATEGGKAEILYVSLVYERSEWKKGLADLPPFGTPAFNGDLRLLEESLYDLAVTPVIYVISSDGIVLQRDTSLAEVRRYVSTL</sequence>
<dbReference type="Gene3D" id="3.40.30.10">
    <property type="entry name" value="Glutaredoxin"/>
    <property type="match status" value="1"/>
</dbReference>
<dbReference type="PROSITE" id="PS51352">
    <property type="entry name" value="THIOREDOXIN_2"/>
    <property type="match status" value="1"/>
</dbReference>
<dbReference type="InterPro" id="IPR013766">
    <property type="entry name" value="Thioredoxin_domain"/>
</dbReference>
<dbReference type="OrthoDB" id="9805634at2"/>
<protein>
    <recommendedName>
        <fullName evidence="2">Thioredoxin domain-containing protein</fullName>
    </recommendedName>
</protein>
<gene>
    <name evidence="3" type="ordered locus">Poras_0061</name>
</gene>
<evidence type="ECO:0000259" key="2">
    <source>
        <dbReference type="PROSITE" id="PS51352"/>
    </source>
</evidence>
<name>F4KKY2_PORAD</name>
<feature type="signal peptide" evidence="1">
    <location>
        <begin position="1"/>
        <end position="25"/>
    </location>
</feature>
<dbReference type="EMBL" id="CP002689">
    <property type="protein sequence ID" value="AEE12015.1"/>
    <property type="molecule type" value="Genomic_DNA"/>
</dbReference>
<dbReference type="Proteomes" id="UP000006545">
    <property type="component" value="Chromosome"/>
</dbReference>
<accession>F4KKY2</accession>
<proteinExistence type="predicted"/>
<evidence type="ECO:0000256" key="1">
    <source>
        <dbReference type="SAM" id="SignalP"/>
    </source>
</evidence>
<dbReference type="SUPFAM" id="SSF52833">
    <property type="entry name" value="Thioredoxin-like"/>
    <property type="match status" value="1"/>
</dbReference>
<dbReference type="HOGENOM" id="CLU_072057_0_0_10"/>
<dbReference type="InterPro" id="IPR033395">
    <property type="entry name" value="DUF5106"/>
</dbReference>
<feature type="chain" id="PRO_5003311717" description="Thioredoxin domain-containing protein" evidence="1">
    <location>
        <begin position="26"/>
        <end position="333"/>
    </location>
</feature>
<feature type="domain" description="Thioredoxin" evidence="2">
    <location>
        <begin position="188"/>
        <end position="333"/>
    </location>
</feature>
<reference evidence="4" key="1">
    <citation type="submission" date="2011-04" db="EMBL/GenBank/DDBJ databases">
        <title>The complete genome of Porphyromonas asaccharolytica DSM 20707.</title>
        <authorList>
            <person name="Lucas S."/>
            <person name="Han J."/>
            <person name="Lapidus A."/>
            <person name="Bruce D."/>
            <person name="Goodwin L."/>
            <person name="Pitluck S."/>
            <person name="Peters L."/>
            <person name="Kyrpides N."/>
            <person name="Mavromatis K."/>
            <person name="Ivanova N."/>
            <person name="Ovchinnikova G."/>
            <person name="Pagani I."/>
            <person name="Lu M."/>
            <person name="Detter J.C."/>
            <person name="Tapia R."/>
            <person name="Han C."/>
            <person name="Land M."/>
            <person name="Hauser L."/>
            <person name="Markowitz V."/>
            <person name="Cheng J.-F."/>
            <person name="Hugenholtz P."/>
            <person name="Woyke T."/>
            <person name="Wu D."/>
            <person name="Gronow S."/>
            <person name="Wellnitz S."/>
            <person name="Brambilla E."/>
            <person name="Klenk H.-P."/>
            <person name="Eisen J.A."/>
        </authorList>
    </citation>
    <scope>NUCLEOTIDE SEQUENCE [LARGE SCALE GENOMIC DNA]</scope>
    <source>
        <strain evidence="4">ATCC 25260 / DSM 20707 / VPI 4198</strain>
    </source>
</reference>
<evidence type="ECO:0000313" key="4">
    <source>
        <dbReference type="Proteomes" id="UP000006545"/>
    </source>
</evidence>
<organism evidence="3 4">
    <name type="scientific">Porphyromonas asaccharolytica (strain ATCC 25260 / DSM 20707 / BCRC 10618 / CCUG 7834 / JCM 6326 / LMG 13178 / VPI 4198 / B440)</name>
    <name type="common">Bacteroides asaccharolyticus</name>
    <dbReference type="NCBI Taxonomy" id="879243"/>
    <lineage>
        <taxon>Bacteria</taxon>
        <taxon>Pseudomonadati</taxon>
        <taxon>Bacteroidota</taxon>
        <taxon>Bacteroidia</taxon>
        <taxon>Bacteroidales</taxon>
        <taxon>Porphyromonadaceae</taxon>
        <taxon>Porphyromonas</taxon>
    </lineage>
</organism>
<dbReference type="AlphaFoldDB" id="F4KKY2"/>
<dbReference type="RefSeq" id="WP_013759740.1">
    <property type="nucleotide sequence ID" value="NC_015501.1"/>
</dbReference>
<dbReference type="STRING" id="879243.Poras_0061"/>
<dbReference type="InterPro" id="IPR036249">
    <property type="entry name" value="Thioredoxin-like_sf"/>
</dbReference>
<dbReference type="KEGG" id="pah:Poras_0061"/>